<dbReference type="InterPro" id="IPR029016">
    <property type="entry name" value="GAF-like_dom_sf"/>
</dbReference>
<feature type="domain" description="GAF" evidence="2">
    <location>
        <begin position="27"/>
        <end position="186"/>
    </location>
</feature>
<dbReference type="InterPro" id="IPR041522">
    <property type="entry name" value="CdaR_GGDEF"/>
</dbReference>
<dbReference type="SUPFAM" id="SSF55781">
    <property type="entry name" value="GAF domain-like"/>
    <property type="match status" value="1"/>
</dbReference>
<evidence type="ECO:0000313" key="3">
    <source>
        <dbReference type="EMBL" id="HJF32297.1"/>
    </source>
</evidence>
<reference evidence="3" key="1">
    <citation type="journal article" date="2021" name="PeerJ">
        <title>Extensive microbial diversity within the chicken gut microbiome revealed by metagenomics and culture.</title>
        <authorList>
            <person name="Gilroy R."/>
            <person name="Ravi A."/>
            <person name="Getino M."/>
            <person name="Pursley I."/>
            <person name="Horton D.L."/>
            <person name="Alikhan N.F."/>
            <person name="Baker D."/>
            <person name="Gharbi K."/>
            <person name="Hall N."/>
            <person name="Watson M."/>
            <person name="Adriaenssens E.M."/>
            <person name="Foster-Nyarko E."/>
            <person name="Jarju S."/>
            <person name="Secka A."/>
            <person name="Antonio M."/>
            <person name="Oren A."/>
            <person name="Chaudhuri R.R."/>
            <person name="La Ragione R."/>
            <person name="Hildebrand F."/>
            <person name="Pallen M.J."/>
        </authorList>
    </citation>
    <scope>NUCLEOTIDE SEQUENCE</scope>
    <source>
        <strain evidence="3">CHK171-7178</strain>
    </source>
</reference>
<dbReference type="InterPro" id="IPR025736">
    <property type="entry name" value="PucR_C-HTH_dom"/>
</dbReference>
<comment type="similarity">
    <text evidence="1">Belongs to the CdaR family.</text>
</comment>
<dbReference type="InterPro" id="IPR003018">
    <property type="entry name" value="GAF"/>
</dbReference>
<dbReference type="PANTHER" id="PTHR33744">
    <property type="entry name" value="CARBOHYDRATE DIACID REGULATOR"/>
    <property type="match status" value="1"/>
</dbReference>
<protein>
    <submittedName>
        <fullName evidence="3">Helix-turn-helix domain-containing protein</fullName>
    </submittedName>
</protein>
<dbReference type="PANTHER" id="PTHR33744:SF1">
    <property type="entry name" value="DNA-BINDING TRANSCRIPTIONAL ACTIVATOR ADER"/>
    <property type="match status" value="1"/>
</dbReference>
<evidence type="ECO:0000313" key="4">
    <source>
        <dbReference type="Proteomes" id="UP000698173"/>
    </source>
</evidence>
<dbReference type="Pfam" id="PF13556">
    <property type="entry name" value="HTH_30"/>
    <property type="match status" value="1"/>
</dbReference>
<dbReference type="EMBL" id="DYWT01000183">
    <property type="protein sequence ID" value="HJF32297.1"/>
    <property type="molecule type" value="Genomic_DNA"/>
</dbReference>
<dbReference type="InterPro" id="IPR042070">
    <property type="entry name" value="PucR_C-HTH_sf"/>
</dbReference>
<organism evidence="3 4">
    <name type="scientific">Sporosarcina psychrophila</name>
    <name type="common">Bacillus psychrophilus</name>
    <dbReference type="NCBI Taxonomy" id="1476"/>
    <lineage>
        <taxon>Bacteria</taxon>
        <taxon>Bacillati</taxon>
        <taxon>Bacillota</taxon>
        <taxon>Bacilli</taxon>
        <taxon>Bacillales</taxon>
        <taxon>Caryophanaceae</taxon>
        <taxon>Sporosarcina</taxon>
    </lineage>
</organism>
<evidence type="ECO:0000259" key="2">
    <source>
        <dbReference type="SMART" id="SM00065"/>
    </source>
</evidence>
<comment type="caution">
    <text evidence="3">The sequence shown here is derived from an EMBL/GenBank/DDBJ whole genome shotgun (WGS) entry which is preliminary data.</text>
</comment>
<name>A0A921G0C1_SPOPS</name>
<reference evidence="3" key="2">
    <citation type="submission" date="2021-09" db="EMBL/GenBank/DDBJ databases">
        <authorList>
            <person name="Gilroy R."/>
        </authorList>
    </citation>
    <scope>NUCLEOTIDE SEQUENCE</scope>
    <source>
        <strain evidence="3">CHK171-7178</strain>
    </source>
</reference>
<dbReference type="Pfam" id="PF13185">
    <property type="entry name" value="GAF_2"/>
    <property type="match status" value="1"/>
</dbReference>
<accession>A0A921G0C1</accession>
<gene>
    <name evidence="3" type="ORF">K8V56_11065</name>
</gene>
<dbReference type="Proteomes" id="UP000698173">
    <property type="component" value="Unassembled WGS sequence"/>
</dbReference>
<dbReference type="Gene3D" id="1.10.10.2840">
    <property type="entry name" value="PucR C-terminal helix-turn-helix domain"/>
    <property type="match status" value="1"/>
</dbReference>
<evidence type="ECO:0000256" key="1">
    <source>
        <dbReference type="ARBA" id="ARBA00006754"/>
    </source>
</evidence>
<dbReference type="Pfam" id="PF17853">
    <property type="entry name" value="GGDEF_2"/>
    <property type="match status" value="1"/>
</dbReference>
<dbReference type="InterPro" id="IPR051448">
    <property type="entry name" value="CdaR-like_regulators"/>
</dbReference>
<dbReference type="SMART" id="SM00065">
    <property type="entry name" value="GAF"/>
    <property type="match status" value="1"/>
</dbReference>
<dbReference type="Gene3D" id="3.30.450.40">
    <property type="match status" value="1"/>
</dbReference>
<sequence>MLAKIEMDLYKANKLLEINKMLTQSLHLNEILHNVIQAASELVEVADVIIIYLYDEGTKTLRFAKGEGVNEKSLARVSFAEGESITGKVFVNKRAKLFTSRIEIEEYMKDMTEDNTRYYYEGVQQRNVKSSFCVPVMNKERCLGVVAVNNYKQDSIFTAEDMNVIEVVAGQSAIAIDNAKVYEHLQQKNLLLERSISIHSTFYRLLIEGRGIDTVLSLLERMIGSAVSYHSNLEVKENVNVYPIRKGMDTLGYLSLIQPFENFTEMEQITIEQASLSIALELIKENALYEKEIHFREQVFNHLLEGISGKELEYALNYVKWCSDTCVQCLIVEGNQKPLWESDKFIGKEQLVKSVEKALQSARIEPLIFTRVFQIIIILPTNTEQSMQDLLESIRRIWPGDQDIVCGIGRGTTIQELAVSYKEATRSIGYAKRYDIPVVEYSMLGIERLLYEVDQELLERFMDDKLHRLQTVDLSLVNTLQVFIQFNKNHKRTAKELHIHPNTLYYRLKKVEGLLEIDFMNEKDWIDLVIAFRIYGEHNEK</sequence>
<proteinExistence type="inferred from homology"/>
<dbReference type="AlphaFoldDB" id="A0A921G0C1"/>